<reference evidence="2" key="1">
    <citation type="submission" date="2020-05" db="EMBL/GenBank/DDBJ databases">
        <title>Frigoriglobus tundricola gen. nov., sp. nov., a psychrotolerant cellulolytic planctomycete of the family Gemmataceae with two divergent copies of 16S rRNA gene.</title>
        <authorList>
            <person name="Kulichevskaya I.S."/>
            <person name="Ivanova A.A."/>
            <person name="Naumoff D.G."/>
            <person name="Beletsky A.V."/>
            <person name="Rijpstra W.I.C."/>
            <person name="Sinninghe Damste J.S."/>
            <person name="Mardanov A.V."/>
            <person name="Ravin N.V."/>
            <person name="Dedysh S.N."/>
        </authorList>
    </citation>
    <scope>NUCLEOTIDE SEQUENCE [LARGE SCALE GENOMIC DNA]</scope>
    <source>
        <strain evidence="2">PL17</strain>
    </source>
</reference>
<accession>A0A6M5YMD0</accession>
<proteinExistence type="predicted"/>
<name>A0A6M5YMD0_9BACT</name>
<sequence length="189" mass="20044">MGLGLGCRGWGIGAGGGSGTTGCDFVGSGRFGTGAGTWGGFAASGVVGAVGVADGGAQPVRISTATAAPGRSRFMGVSGPRVSNDPRPIYHTRWDRFRGVRRNAPFVSDRATRSPSILQFSQQTTRIFCQSIRSQVPVPRAPAQYTNRTGTRSEYRPIESSVTRARERDERGTVGLVSGPRTTYTRFIE</sequence>
<dbReference type="KEGG" id="ftj:FTUN_2821"/>
<keyword evidence="2" id="KW-1185">Reference proteome</keyword>
<protein>
    <submittedName>
        <fullName evidence="1">Uncharacterized protein</fullName>
    </submittedName>
</protein>
<dbReference type="EMBL" id="CP053452">
    <property type="protein sequence ID" value="QJW95279.1"/>
    <property type="molecule type" value="Genomic_DNA"/>
</dbReference>
<gene>
    <name evidence="1" type="ORF">FTUN_2821</name>
</gene>
<evidence type="ECO:0000313" key="2">
    <source>
        <dbReference type="Proteomes" id="UP000503447"/>
    </source>
</evidence>
<evidence type="ECO:0000313" key="1">
    <source>
        <dbReference type="EMBL" id="QJW95279.1"/>
    </source>
</evidence>
<dbReference type="AlphaFoldDB" id="A0A6M5YMD0"/>
<dbReference type="Proteomes" id="UP000503447">
    <property type="component" value="Chromosome"/>
</dbReference>
<organism evidence="1 2">
    <name type="scientific">Frigoriglobus tundricola</name>
    <dbReference type="NCBI Taxonomy" id="2774151"/>
    <lineage>
        <taxon>Bacteria</taxon>
        <taxon>Pseudomonadati</taxon>
        <taxon>Planctomycetota</taxon>
        <taxon>Planctomycetia</taxon>
        <taxon>Gemmatales</taxon>
        <taxon>Gemmataceae</taxon>
        <taxon>Frigoriglobus</taxon>
    </lineage>
</organism>